<keyword evidence="2" id="KW-1185">Reference proteome</keyword>
<dbReference type="EMBL" id="CP032157">
    <property type="protein sequence ID" value="AXY77455.1"/>
    <property type="molecule type" value="Genomic_DNA"/>
</dbReference>
<evidence type="ECO:0000313" key="2">
    <source>
        <dbReference type="Proteomes" id="UP000263900"/>
    </source>
</evidence>
<dbReference type="Proteomes" id="UP000263900">
    <property type="component" value="Chromosome"/>
</dbReference>
<organism evidence="1 2">
    <name type="scientific">Paraflavitalea soli</name>
    <dbReference type="NCBI Taxonomy" id="2315862"/>
    <lineage>
        <taxon>Bacteria</taxon>
        <taxon>Pseudomonadati</taxon>
        <taxon>Bacteroidota</taxon>
        <taxon>Chitinophagia</taxon>
        <taxon>Chitinophagales</taxon>
        <taxon>Chitinophagaceae</taxon>
        <taxon>Paraflavitalea</taxon>
    </lineage>
</organism>
<dbReference type="RefSeq" id="WP_119053331.1">
    <property type="nucleotide sequence ID" value="NZ_CP032157.1"/>
</dbReference>
<proteinExistence type="predicted"/>
<sequence length="109" mass="11814">MALNVSALAKDMLNAAKPVLQNFWKEAKPYVEKESKAFVQNLAMIAKLKIEGKITKEEALLHIQIQKNSYRTVLLAVEGLGLIAVEGALNAAIGVISTAVNKAIGWNLL</sequence>
<name>A0A3B7N0C6_9BACT</name>
<protein>
    <submittedName>
        <fullName evidence="1">Uncharacterized protein</fullName>
    </submittedName>
</protein>
<dbReference type="KEGG" id="pseg:D3H65_27265"/>
<dbReference type="OrthoDB" id="674954at2"/>
<dbReference type="AlphaFoldDB" id="A0A3B7N0C6"/>
<reference evidence="1 2" key="1">
    <citation type="submission" date="2018-09" db="EMBL/GenBank/DDBJ databases">
        <title>Genome sequencing of strain 6GH32-13.</title>
        <authorList>
            <person name="Weon H.-Y."/>
            <person name="Heo J."/>
            <person name="Kwon S.-W."/>
        </authorList>
    </citation>
    <scope>NUCLEOTIDE SEQUENCE [LARGE SCALE GENOMIC DNA]</scope>
    <source>
        <strain evidence="1 2">5GH32-13</strain>
    </source>
</reference>
<evidence type="ECO:0000313" key="1">
    <source>
        <dbReference type="EMBL" id="AXY77455.1"/>
    </source>
</evidence>
<accession>A0A3B7N0C6</accession>
<gene>
    <name evidence="1" type="ORF">D3H65_27265</name>
</gene>